<sequence length="99" mass="11059">MADSGDSFLLNRAEAAEAKLGTLKANIDALKDRVQQFKANFGVREKSDGSIDIDFEKMVDRLGPEASLELKSVIDDKYAIRSSRPRRHLDPQIHMNASQ</sequence>
<organism evidence="2">
    <name type="scientific">marine sediment metagenome</name>
    <dbReference type="NCBI Taxonomy" id="412755"/>
    <lineage>
        <taxon>unclassified sequences</taxon>
        <taxon>metagenomes</taxon>
        <taxon>ecological metagenomes</taxon>
    </lineage>
</organism>
<protein>
    <submittedName>
        <fullName evidence="2">Uncharacterized protein</fullName>
    </submittedName>
</protein>
<dbReference type="AlphaFoldDB" id="A0A0F8X5K1"/>
<dbReference type="EMBL" id="LAZR01061053">
    <property type="protein sequence ID" value="KKK64372.1"/>
    <property type="molecule type" value="Genomic_DNA"/>
</dbReference>
<accession>A0A0F8X5K1</accession>
<name>A0A0F8X5K1_9ZZZZ</name>
<feature type="coiled-coil region" evidence="1">
    <location>
        <begin position="13"/>
        <end position="40"/>
    </location>
</feature>
<comment type="caution">
    <text evidence="2">The sequence shown here is derived from an EMBL/GenBank/DDBJ whole genome shotgun (WGS) entry which is preliminary data.</text>
</comment>
<gene>
    <name evidence="2" type="ORF">LCGC14_2984880</name>
</gene>
<proteinExistence type="predicted"/>
<reference evidence="2" key="1">
    <citation type="journal article" date="2015" name="Nature">
        <title>Complex archaea that bridge the gap between prokaryotes and eukaryotes.</title>
        <authorList>
            <person name="Spang A."/>
            <person name="Saw J.H."/>
            <person name="Jorgensen S.L."/>
            <person name="Zaremba-Niedzwiedzka K."/>
            <person name="Martijn J."/>
            <person name="Lind A.E."/>
            <person name="van Eijk R."/>
            <person name="Schleper C."/>
            <person name="Guy L."/>
            <person name="Ettema T.J."/>
        </authorList>
    </citation>
    <scope>NUCLEOTIDE SEQUENCE</scope>
</reference>
<evidence type="ECO:0000313" key="2">
    <source>
        <dbReference type="EMBL" id="KKK64372.1"/>
    </source>
</evidence>
<evidence type="ECO:0000256" key="1">
    <source>
        <dbReference type="SAM" id="Coils"/>
    </source>
</evidence>
<keyword evidence="1" id="KW-0175">Coiled coil</keyword>